<dbReference type="PANTHER" id="PTHR20898:SF0">
    <property type="entry name" value="DAEDALUS ON 3-RELATED"/>
    <property type="match status" value="1"/>
</dbReference>
<gene>
    <name evidence="3" type="primary">LOC109613179</name>
</gene>
<feature type="signal peptide" evidence="1">
    <location>
        <begin position="1"/>
        <end position="19"/>
    </location>
</feature>
<dbReference type="VEuPathDB" id="VectorBase:MDOMA2_020494"/>
<evidence type="ECO:0000313" key="2">
    <source>
        <dbReference type="Proteomes" id="UP001652621"/>
    </source>
</evidence>
<keyword evidence="2" id="KW-1185">Reference proteome</keyword>
<dbReference type="RefSeq" id="XP_019893296.1">
    <property type="nucleotide sequence ID" value="XM_020037737.2"/>
</dbReference>
<accession>A0A9J7IDV5</accession>
<name>A0A9J7IDV5_MUSDO</name>
<dbReference type="OrthoDB" id="7789165at2759"/>
<dbReference type="GeneID" id="109613179"/>
<protein>
    <submittedName>
        <fullName evidence="3">Uncharacterized protein LOC109613179</fullName>
    </submittedName>
</protein>
<evidence type="ECO:0000313" key="3">
    <source>
        <dbReference type="RefSeq" id="XP_019893296.1"/>
    </source>
</evidence>
<dbReference type="AlphaFoldDB" id="A0A9J7IDV5"/>
<sequence>MLRIKTLLCLCLLALNVRSELRFANVRCKEFHPEFASFEICRIKMIRRGVSALNIHVKLHQIPVTNVSVNLSLYKKANAFQPFLYNNTGDFCAFQRNRKRMPFLNIFFNAFMSTSNINHTCPFDHDIIVENLVLKEEMFRMLPIPNGEYMFNLKVGAYNDWKADVKVYIVTRTKFGE</sequence>
<reference evidence="3" key="1">
    <citation type="submission" date="2025-08" db="UniProtKB">
        <authorList>
            <consortium name="RefSeq"/>
        </authorList>
    </citation>
    <scope>IDENTIFICATION</scope>
    <source>
        <strain evidence="3">Aabys</strain>
        <tissue evidence="3">Whole body</tissue>
    </source>
</reference>
<dbReference type="InterPro" id="IPR010512">
    <property type="entry name" value="DUF1091"/>
</dbReference>
<keyword evidence="1" id="KW-0732">Signal</keyword>
<dbReference type="Proteomes" id="UP001652621">
    <property type="component" value="Unplaced"/>
</dbReference>
<dbReference type="KEGG" id="mde:109613179"/>
<feature type="chain" id="PRO_5039951195" evidence="1">
    <location>
        <begin position="20"/>
        <end position="177"/>
    </location>
</feature>
<organism evidence="2 3">
    <name type="scientific">Musca domestica</name>
    <name type="common">House fly</name>
    <dbReference type="NCBI Taxonomy" id="7370"/>
    <lineage>
        <taxon>Eukaryota</taxon>
        <taxon>Metazoa</taxon>
        <taxon>Ecdysozoa</taxon>
        <taxon>Arthropoda</taxon>
        <taxon>Hexapoda</taxon>
        <taxon>Insecta</taxon>
        <taxon>Pterygota</taxon>
        <taxon>Neoptera</taxon>
        <taxon>Endopterygota</taxon>
        <taxon>Diptera</taxon>
        <taxon>Brachycera</taxon>
        <taxon>Muscomorpha</taxon>
        <taxon>Muscoidea</taxon>
        <taxon>Muscidae</taxon>
        <taxon>Musca</taxon>
    </lineage>
</organism>
<proteinExistence type="predicted"/>
<dbReference type="SMART" id="SM00697">
    <property type="entry name" value="DM8"/>
    <property type="match status" value="1"/>
</dbReference>
<evidence type="ECO:0000256" key="1">
    <source>
        <dbReference type="SAM" id="SignalP"/>
    </source>
</evidence>
<dbReference type="Pfam" id="PF06477">
    <property type="entry name" value="DUF1091"/>
    <property type="match status" value="1"/>
</dbReference>
<dbReference type="PANTHER" id="PTHR20898">
    <property type="entry name" value="DAEDALUS ON 3-RELATED-RELATED"/>
    <property type="match status" value="1"/>
</dbReference>